<dbReference type="Proteomes" id="UP000682134">
    <property type="component" value="Unassembled WGS sequence"/>
</dbReference>
<keyword evidence="9" id="KW-1185">Reference proteome</keyword>
<feature type="transmembrane region" description="Helical" evidence="7">
    <location>
        <begin position="241"/>
        <end position="265"/>
    </location>
</feature>
<reference evidence="8" key="1">
    <citation type="submission" date="2021-04" db="EMBL/GenBank/DDBJ databases">
        <title>Genome seq and assembly of Bacillus sp.</title>
        <authorList>
            <person name="Chhetri G."/>
        </authorList>
    </citation>
    <scope>NUCLEOTIDE SEQUENCE</scope>
    <source>
        <strain evidence="8">RG28</strain>
    </source>
</reference>
<dbReference type="InterPro" id="IPR002293">
    <property type="entry name" value="AA/rel_permease1"/>
</dbReference>
<evidence type="ECO:0000256" key="3">
    <source>
        <dbReference type="ARBA" id="ARBA00022475"/>
    </source>
</evidence>
<protein>
    <submittedName>
        <fullName evidence="8">Glutamate/gamma-aminobutyrate family transporter YjeM</fullName>
    </submittedName>
</protein>
<feature type="transmembrane region" description="Helical" evidence="7">
    <location>
        <begin position="155"/>
        <end position="180"/>
    </location>
</feature>
<keyword evidence="6 7" id="KW-0472">Membrane</keyword>
<feature type="transmembrane region" description="Helical" evidence="7">
    <location>
        <begin position="126"/>
        <end position="143"/>
    </location>
</feature>
<dbReference type="GO" id="GO:0022857">
    <property type="term" value="F:transmembrane transporter activity"/>
    <property type="evidence" value="ECO:0007669"/>
    <property type="project" value="InterPro"/>
</dbReference>
<dbReference type="Pfam" id="PF13520">
    <property type="entry name" value="AA_permease_2"/>
    <property type="match status" value="1"/>
</dbReference>
<proteinExistence type="predicted"/>
<feature type="transmembrane region" description="Helical" evidence="7">
    <location>
        <begin position="390"/>
        <end position="409"/>
    </location>
</feature>
<evidence type="ECO:0000256" key="1">
    <source>
        <dbReference type="ARBA" id="ARBA00004651"/>
    </source>
</evidence>
<keyword evidence="2" id="KW-0813">Transport</keyword>
<feature type="transmembrane region" description="Helical" evidence="7">
    <location>
        <begin position="76"/>
        <end position="94"/>
    </location>
</feature>
<feature type="transmembrane region" description="Helical" evidence="7">
    <location>
        <begin position="354"/>
        <end position="378"/>
    </location>
</feature>
<comment type="caution">
    <text evidence="8">The sequence shown here is derived from an EMBL/GenBank/DDBJ whole genome shotgun (WGS) entry which is preliminary data.</text>
</comment>
<dbReference type="InterPro" id="IPR050367">
    <property type="entry name" value="APC_superfamily"/>
</dbReference>
<evidence type="ECO:0000256" key="7">
    <source>
        <dbReference type="SAM" id="Phobius"/>
    </source>
</evidence>
<evidence type="ECO:0000313" key="9">
    <source>
        <dbReference type="Proteomes" id="UP000682134"/>
    </source>
</evidence>
<evidence type="ECO:0000256" key="6">
    <source>
        <dbReference type="ARBA" id="ARBA00023136"/>
    </source>
</evidence>
<keyword evidence="3" id="KW-1003">Cell membrane</keyword>
<keyword evidence="5 7" id="KW-1133">Transmembrane helix</keyword>
<dbReference type="PANTHER" id="PTHR42770">
    <property type="entry name" value="AMINO ACID TRANSPORTER-RELATED"/>
    <property type="match status" value="1"/>
</dbReference>
<gene>
    <name evidence="8" type="primary">yjeM</name>
    <name evidence="8" type="ORF">J5Y03_12395</name>
</gene>
<evidence type="ECO:0000313" key="8">
    <source>
        <dbReference type="EMBL" id="MBP0725972.1"/>
    </source>
</evidence>
<evidence type="ECO:0000256" key="2">
    <source>
        <dbReference type="ARBA" id="ARBA00022448"/>
    </source>
</evidence>
<feature type="transmembrane region" description="Helical" evidence="7">
    <location>
        <begin position="308"/>
        <end position="333"/>
    </location>
</feature>
<evidence type="ECO:0000256" key="5">
    <source>
        <dbReference type="ARBA" id="ARBA00022989"/>
    </source>
</evidence>
<sequence length="495" mass="53727">MTLISLILMVFTSVFGFGNIPTAYYLMGYGAIPWYVLSALLFFIPYAFMMAEFGAAFKTEKGGIYSWMSKSVGPKFAFIGTFMWFASYVIYMVSTSNKIWIPFSTAIFGADQTQTWSFFGLSSTQTIGLLAVAWMAFVTFFASKGLEKISKISSIGGIAIMCLNLALLLVSIVILFLNGGKLAEPITSIHSFTHSPNTSYGTPLAVLSFVVFAIFAYGGIEAVGGLVDQTENAEKTFPKGIAISALIISIGYSIGIFVSGISAHWSTDLSLSTTNLGNITYVLMNNLGFKLGTALGIDVSTAKEIGTWFARITGLSMFLAYSGSFFTLIYSPLKTIIQGTPKTLWPKSWTKESANGMPVNAMWVQFAVVSIIVLMVSFGGDSASAFFNKITLMTNVAMTLPILFLALAFPKFKKNNAIEKPFVVYKSNKTGLIASYTVVILVGFANIFTIIQPAFSGDIGSTLYMIAGPIFFTIAALLIYNRGERKKDIEQNKAA</sequence>
<evidence type="ECO:0000256" key="4">
    <source>
        <dbReference type="ARBA" id="ARBA00022692"/>
    </source>
</evidence>
<feature type="transmembrane region" description="Helical" evidence="7">
    <location>
        <begin position="32"/>
        <end position="55"/>
    </location>
</feature>
<dbReference type="NCBIfam" id="NF011775">
    <property type="entry name" value="PRK15238.1"/>
    <property type="match status" value="1"/>
</dbReference>
<accession>A0A940SHA0</accession>
<dbReference type="EMBL" id="JAGIYQ010000007">
    <property type="protein sequence ID" value="MBP0725972.1"/>
    <property type="molecule type" value="Genomic_DNA"/>
</dbReference>
<feature type="transmembrane region" description="Helical" evidence="7">
    <location>
        <begin position="463"/>
        <end position="480"/>
    </location>
</feature>
<keyword evidence="4 7" id="KW-0812">Transmembrane</keyword>
<dbReference type="PANTHER" id="PTHR42770:SF15">
    <property type="entry name" value="GLUTAMATE_GAMMA-AMINOBUTYRATE ANTIPORTER-RELATED"/>
    <property type="match status" value="1"/>
</dbReference>
<dbReference type="GO" id="GO:0005886">
    <property type="term" value="C:plasma membrane"/>
    <property type="evidence" value="ECO:0007669"/>
    <property type="project" value="UniProtKB-SubCell"/>
</dbReference>
<organism evidence="8 9">
    <name type="scientific">Gottfriedia endophytica</name>
    <dbReference type="NCBI Taxonomy" id="2820819"/>
    <lineage>
        <taxon>Bacteria</taxon>
        <taxon>Bacillati</taxon>
        <taxon>Bacillota</taxon>
        <taxon>Bacilli</taxon>
        <taxon>Bacillales</taxon>
        <taxon>Bacillaceae</taxon>
        <taxon>Gottfriedia</taxon>
    </lineage>
</organism>
<dbReference type="Gene3D" id="1.20.1740.10">
    <property type="entry name" value="Amino acid/polyamine transporter I"/>
    <property type="match status" value="1"/>
</dbReference>
<dbReference type="PIRSF" id="PIRSF006060">
    <property type="entry name" value="AA_transporter"/>
    <property type="match status" value="1"/>
</dbReference>
<feature type="transmembrane region" description="Helical" evidence="7">
    <location>
        <begin position="200"/>
        <end position="220"/>
    </location>
</feature>
<comment type="subcellular location">
    <subcellularLocation>
        <location evidence="1">Cell membrane</location>
        <topology evidence="1">Multi-pass membrane protein</topology>
    </subcellularLocation>
</comment>
<dbReference type="AlphaFoldDB" id="A0A940SHA0"/>
<name>A0A940SHA0_9BACI</name>
<feature type="transmembrane region" description="Helical" evidence="7">
    <location>
        <begin position="430"/>
        <end position="451"/>
    </location>
</feature>